<dbReference type="PANTHER" id="PTHR19229:SF36">
    <property type="entry name" value="ATP-BINDING CASSETTE SUB-FAMILY A MEMBER 2"/>
    <property type="match status" value="1"/>
</dbReference>
<dbReference type="OrthoDB" id="8061355at2759"/>
<feature type="transmembrane region" description="Helical" evidence="5">
    <location>
        <begin position="1139"/>
        <end position="1160"/>
    </location>
</feature>
<evidence type="ECO:0000256" key="1">
    <source>
        <dbReference type="ARBA" id="ARBA00022448"/>
    </source>
</evidence>
<dbReference type="PROSITE" id="PS00211">
    <property type="entry name" value="ABC_TRANSPORTER_1"/>
    <property type="match status" value="2"/>
</dbReference>
<feature type="transmembrane region" description="Helical" evidence="5">
    <location>
        <begin position="231"/>
        <end position="251"/>
    </location>
</feature>
<dbReference type="CDD" id="cd03263">
    <property type="entry name" value="ABC_subfamily_A"/>
    <property type="match status" value="2"/>
</dbReference>
<dbReference type="InterPro" id="IPR003439">
    <property type="entry name" value="ABC_transporter-like_ATP-bd"/>
</dbReference>
<dbReference type="Pfam" id="PF00005">
    <property type="entry name" value="ABC_tran"/>
    <property type="match status" value="2"/>
</dbReference>
<protein>
    <recommendedName>
        <fullName evidence="6">ABC transporter domain-containing protein</fullName>
    </recommendedName>
</protein>
<dbReference type="Gene3D" id="3.40.50.300">
    <property type="entry name" value="P-loop containing nucleotide triphosphate hydrolases"/>
    <property type="match status" value="2"/>
</dbReference>
<gene>
    <name evidence="7" type="ORF">CONPUDRAFT_131199</name>
</gene>
<evidence type="ECO:0000259" key="6">
    <source>
        <dbReference type="PROSITE" id="PS50893"/>
    </source>
</evidence>
<feature type="domain" description="ABC transporter" evidence="6">
    <location>
        <begin position="467"/>
        <end position="701"/>
    </location>
</feature>
<feature type="transmembrane region" description="Helical" evidence="5">
    <location>
        <begin position="1033"/>
        <end position="1052"/>
    </location>
</feature>
<sequence length="1631" mass="177388">MSVGLFLRQFWALWKKNWIIIWKHKWLNLFRCLLLPALFAGFMLAAQEETYYVQEYSLGSPIPVKSLQTQFSSSKILVWADNTNSSGSPAAYSLMSRITNGFSDAQQNSVVHLGSSTEFATACTPNLAGYSTCFAGITFDALPGSWDSSDNTIVNYTLSGDSGLGYIDVLGHTSDFEDIIMPLQWAVDQAIIYLRTGQDVDTPLEWPFSQETDSEQNDDFRTKYIRNIRNYLMIVMFFEFIPIAYHLGGWFSTERATLLAELMKAMGLLDSARVISWHVTLSVAYIPGWVAAAVIWHYVTFTKTTIGLLVATHVLTGLSLASWTLFVTVPLMNIPQLAALAPTVLSILFAAFALLAKHASTTGAFVYTVVFPPGFYVFSMRAICGWESHLLGAKAGQGDPDNGLVLTPLFIAAAVSTVMWPVLAIWLESAIYDSKPTVKRPWVPWLSERGYANMPSETHLLGSAVSIRNLKMVFPPSLLGRKNPVVAIEDLSLDVPTSGIFVLLGSNGAGKSTTLSVLGGLLTPTSGSIVFAGGRARPPRGGLGIVPQKDILFPDLTCLQILRVWRSIKHSSSSPSPSDADLRQLLRDCGLSKKIDSCAMTMSGGQKRKLQLACGLVGDSPLLLVDECTSGVDPLSRRDIWRVLNGVKHERSIVYTTHFLDEADLLADEIAILASPGKLVAAGSPVALKARYGSGYNLQVTFSAGSEDEIESLAREALRRLKRVIPEAEMNSASPVTMRYHLHTWDPLVIERALTLLENDVHVSPAISSCDVLGTSIEDIFLDVLSEKPPHYPIDGAGTLYLPPTSPEFPPKSEPPKVLADGRRISPFYQALIVAYKRYLIARRSWYIPLLLTLVAILGSCVPIIFVYRQPAGDVCMLQRSAVTRQPLYLPDALATAASTGGAGNATETPLLVSPPSVASFMSQELNGVDIVSLQDNNSFVSTISGDYLNIPLGGLSIPTSTSAETGDTLFAWEASSDGGLKGLAMLNLVSNLLYTQARNTAGNSSGTANPVIYASYEQFPPISGTSLHGLEWLAIFGTCMIIYPAFFAVYVSTERHTSVKAMQRSNGLSSALGLWTGHLMFDSSFVVVISSLVVIAFAASGRFFELGFYWIVLILYGVSATLLAYVTTLFMASPLGAFAVSTGYQFFIFILYMLGYSIFVSGTKSTETSRVTQIFTYAFIWLAPVASLERASFISLDLFTLLCSGTSELSVSELGKVNSFGGPILYLSVTALTLFCILLIADGGPLLGGTSLKCLSCGRRKRLRAIKKMRQQAGTGMDVLREDVARERNAVKMSRDELRVLSVTKAFEKGKVVVDDLSIGIAKDTIFALLGPNGAGKTTTFNMIRGDVTPDLGDILVHDVSVASQPNASRLSLGVCPQFTAIDAHLTVREHLLLYGLFKGLSRGAEIDNNVDSLLRATDLWEYHERLACQLSGGNQRKLALAIALIGNPSVILIDEFSTGVDAQVKRDMWGILRKLAIGKVVVITTHSMEEASALASKVGILSTRLLAIGTLDDLASRYANYQVQFSCRTRDDVLRVQDAISRIPGAMLTDDATTRFEVQIHREQVGTNDASAMKASMSEMPEVGPRLTLARLFRLLAESGVQEYTVEKASLESVFLRVVKEGDAIQEEA</sequence>
<feature type="transmembrane region" description="Helical" evidence="5">
    <location>
        <begin position="1073"/>
        <end position="1101"/>
    </location>
</feature>
<feature type="transmembrane region" description="Helical" evidence="5">
    <location>
        <begin position="846"/>
        <end position="868"/>
    </location>
</feature>
<feature type="transmembrane region" description="Helical" evidence="5">
    <location>
        <begin position="306"/>
        <end position="331"/>
    </location>
</feature>
<keyword evidence="8" id="KW-1185">Reference proteome</keyword>
<feature type="transmembrane region" description="Helical" evidence="5">
    <location>
        <begin position="1180"/>
        <end position="1204"/>
    </location>
</feature>
<feature type="transmembrane region" description="Helical" evidence="5">
    <location>
        <begin position="1225"/>
        <end position="1248"/>
    </location>
</feature>
<dbReference type="Proteomes" id="UP000053558">
    <property type="component" value="Unassembled WGS sequence"/>
</dbReference>
<dbReference type="InterPro" id="IPR027417">
    <property type="entry name" value="P-loop_NTPase"/>
</dbReference>
<feature type="transmembrane region" description="Helical" evidence="5">
    <location>
        <begin position="363"/>
        <end position="383"/>
    </location>
</feature>
<dbReference type="PROSITE" id="PS50893">
    <property type="entry name" value="ABC_TRANSPORTER_2"/>
    <property type="match status" value="2"/>
</dbReference>
<evidence type="ECO:0000256" key="3">
    <source>
        <dbReference type="ARBA" id="ARBA00022741"/>
    </source>
</evidence>
<keyword evidence="5" id="KW-0812">Transmembrane</keyword>
<feature type="transmembrane region" description="Helical" evidence="5">
    <location>
        <begin position="275"/>
        <end position="299"/>
    </location>
</feature>
<dbReference type="GO" id="GO:0016020">
    <property type="term" value="C:membrane"/>
    <property type="evidence" value="ECO:0007669"/>
    <property type="project" value="InterPro"/>
</dbReference>
<dbReference type="GO" id="GO:0005524">
    <property type="term" value="F:ATP binding"/>
    <property type="evidence" value="ECO:0007669"/>
    <property type="project" value="UniProtKB-KW"/>
</dbReference>
<keyword evidence="5" id="KW-1133">Transmembrane helix</keyword>
<dbReference type="GeneID" id="19200325"/>
<evidence type="ECO:0000313" key="8">
    <source>
        <dbReference type="Proteomes" id="UP000053558"/>
    </source>
</evidence>
<dbReference type="GO" id="GO:0005319">
    <property type="term" value="F:lipid transporter activity"/>
    <property type="evidence" value="ECO:0007669"/>
    <property type="project" value="TreeGrafter"/>
</dbReference>
<dbReference type="InterPro" id="IPR017871">
    <property type="entry name" value="ABC_transporter-like_CS"/>
</dbReference>
<evidence type="ECO:0000256" key="2">
    <source>
        <dbReference type="ARBA" id="ARBA00022737"/>
    </source>
</evidence>
<keyword evidence="1" id="KW-0813">Transport</keyword>
<dbReference type="InterPro" id="IPR026082">
    <property type="entry name" value="ABCA"/>
</dbReference>
<feature type="transmembrane region" description="Helical" evidence="5">
    <location>
        <begin position="1107"/>
        <end position="1127"/>
    </location>
</feature>
<accession>A0A5M3MAF5</accession>
<dbReference type="SUPFAM" id="SSF52540">
    <property type="entry name" value="P-loop containing nucleoside triphosphate hydrolases"/>
    <property type="match status" value="2"/>
</dbReference>
<evidence type="ECO:0000256" key="5">
    <source>
        <dbReference type="SAM" id="Phobius"/>
    </source>
</evidence>
<feature type="transmembrane region" description="Helical" evidence="5">
    <location>
        <begin position="337"/>
        <end position="356"/>
    </location>
</feature>
<dbReference type="SMART" id="SM00382">
    <property type="entry name" value="AAA"/>
    <property type="match status" value="2"/>
</dbReference>
<keyword evidence="2" id="KW-0677">Repeat</keyword>
<reference evidence="8" key="1">
    <citation type="journal article" date="2012" name="Science">
        <title>The Paleozoic origin of enzymatic lignin decomposition reconstructed from 31 fungal genomes.</title>
        <authorList>
            <person name="Floudas D."/>
            <person name="Binder M."/>
            <person name="Riley R."/>
            <person name="Barry K."/>
            <person name="Blanchette R.A."/>
            <person name="Henrissat B."/>
            <person name="Martinez A.T."/>
            <person name="Otillar R."/>
            <person name="Spatafora J.W."/>
            <person name="Yadav J.S."/>
            <person name="Aerts A."/>
            <person name="Benoit I."/>
            <person name="Boyd A."/>
            <person name="Carlson A."/>
            <person name="Copeland A."/>
            <person name="Coutinho P.M."/>
            <person name="de Vries R.P."/>
            <person name="Ferreira P."/>
            <person name="Findley K."/>
            <person name="Foster B."/>
            <person name="Gaskell J."/>
            <person name="Glotzer D."/>
            <person name="Gorecki P."/>
            <person name="Heitman J."/>
            <person name="Hesse C."/>
            <person name="Hori C."/>
            <person name="Igarashi K."/>
            <person name="Jurgens J.A."/>
            <person name="Kallen N."/>
            <person name="Kersten P."/>
            <person name="Kohler A."/>
            <person name="Kuees U."/>
            <person name="Kumar T.K.A."/>
            <person name="Kuo A."/>
            <person name="LaButti K."/>
            <person name="Larrondo L.F."/>
            <person name="Lindquist E."/>
            <person name="Ling A."/>
            <person name="Lombard V."/>
            <person name="Lucas S."/>
            <person name="Lundell T."/>
            <person name="Martin R."/>
            <person name="McLaughlin D.J."/>
            <person name="Morgenstern I."/>
            <person name="Morin E."/>
            <person name="Murat C."/>
            <person name="Nagy L.G."/>
            <person name="Nolan M."/>
            <person name="Ohm R.A."/>
            <person name="Patyshakuliyeva A."/>
            <person name="Rokas A."/>
            <person name="Ruiz-Duenas F.J."/>
            <person name="Sabat G."/>
            <person name="Salamov A."/>
            <person name="Samejima M."/>
            <person name="Schmutz J."/>
            <person name="Slot J.C."/>
            <person name="St John F."/>
            <person name="Stenlid J."/>
            <person name="Sun H."/>
            <person name="Sun S."/>
            <person name="Syed K."/>
            <person name="Tsang A."/>
            <person name="Wiebenga A."/>
            <person name="Young D."/>
            <person name="Pisabarro A."/>
            <person name="Eastwood D.C."/>
            <person name="Martin F."/>
            <person name="Cullen D."/>
            <person name="Grigoriev I.V."/>
            <person name="Hibbett D.S."/>
        </authorList>
    </citation>
    <scope>NUCLEOTIDE SEQUENCE [LARGE SCALE GENOMIC DNA]</scope>
    <source>
        <strain evidence="8">RWD-64-598 SS2</strain>
    </source>
</reference>
<feature type="transmembrane region" description="Helical" evidence="5">
    <location>
        <begin position="403"/>
        <end position="427"/>
    </location>
</feature>
<dbReference type="InterPro" id="IPR003593">
    <property type="entry name" value="AAA+_ATPase"/>
</dbReference>
<dbReference type="KEGG" id="cput:CONPUDRAFT_131199"/>
<dbReference type="PANTHER" id="PTHR19229">
    <property type="entry name" value="ATP-BINDING CASSETTE TRANSPORTER SUBFAMILY A ABCA"/>
    <property type="match status" value="1"/>
</dbReference>
<evidence type="ECO:0000313" key="7">
    <source>
        <dbReference type="EMBL" id="EIW75760.1"/>
    </source>
</evidence>
<proteinExistence type="predicted"/>
<comment type="caution">
    <text evidence="7">The sequence shown here is derived from an EMBL/GenBank/DDBJ whole genome shotgun (WGS) entry which is preliminary data.</text>
</comment>
<evidence type="ECO:0000256" key="4">
    <source>
        <dbReference type="ARBA" id="ARBA00022840"/>
    </source>
</evidence>
<dbReference type="OMA" id="GVCYHMP"/>
<name>A0A5M3MAF5_CONPW</name>
<dbReference type="GO" id="GO:0140359">
    <property type="term" value="F:ABC-type transporter activity"/>
    <property type="evidence" value="ECO:0007669"/>
    <property type="project" value="InterPro"/>
</dbReference>
<dbReference type="GO" id="GO:0016887">
    <property type="term" value="F:ATP hydrolysis activity"/>
    <property type="evidence" value="ECO:0007669"/>
    <property type="project" value="InterPro"/>
</dbReference>
<keyword evidence="4" id="KW-0067">ATP-binding</keyword>
<keyword evidence="3" id="KW-0547">Nucleotide-binding</keyword>
<dbReference type="EMBL" id="JH711587">
    <property type="protein sequence ID" value="EIW75760.1"/>
    <property type="molecule type" value="Genomic_DNA"/>
</dbReference>
<feature type="transmembrane region" description="Helical" evidence="5">
    <location>
        <begin position="26"/>
        <end position="46"/>
    </location>
</feature>
<organism evidence="7 8">
    <name type="scientific">Coniophora puteana (strain RWD-64-598)</name>
    <name type="common">Brown rot fungus</name>
    <dbReference type="NCBI Taxonomy" id="741705"/>
    <lineage>
        <taxon>Eukaryota</taxon>
        <taxon>Fungi</taxon>
        <taxon>Dikarya</taxon>
        <taxon>Basidiomycota</taxon>
        <taxon>Agaricomycotina</taxon>
        <taxon>Agaricomycetes</taxon>
        <taxon>Agaricomycetidae</taxon>
        <taxon>Boletales</taxon>
        <taxon>Coniophorineae</taxon>
        <taxon>Coniophoraceae</taxon>
        <taxon>Coniophora</taxon>
    </lineage>
</organism>
<keyword evidence="5" id="KW-0472">Membrane</keyword>
<dbReference type="RefSeq" id="XP_007773786.1">
    <property type="nucleotide sequence ID" value="XM_007775596.1"/>
</dbReference>
<feature type="domain" description="ABC transporter" evidence="6">
    <location>
        <begin position="1299"/>
        <end position="1529"/>
    </location>
</feature>